<accession>X6MTN9</accession>
<dbReference type="EMBL" id="ASPP01018221">
    <property type="protein sequence ID" value="ETO16470.1"/>
    <property type="molecule type" value="Genomic_DNA"/>
</dbReference>
<feature type="non-terminal residue" evidence="2">
    <location>
        <position position="1"/>
    </location>
</feature>
<dbReference type="InterPro" id="IPR036305">
    <property type="entry name" value="RGS_sf"/>
</dbReference>
<evidence type="ECO:0000313" key="2">
    <source>
        <dbReference type="EMBL" id="ETO16470.1"/>
    </source>
</evidence>
<dbReference type="SMART" id="SM00315">
    <property type="entry name" value="RGS"/>
    <property type="match status" value="1"/>
</dbReference>
<reference evidence="2 3" key="1">
    <citation type="journal article" date="2013" name="Curr. Biol.">
        <title>The Genome of the Foraminiferan Reticulomyxa filosa.</title>
        <authorList>
            <person name="Glockner G."/>
            <person name="Hulsmann N."/>
            <person name="Schleicher M."/>
            <person name="Noegel A.A."/>
            <person name="Eichinger L."/>
            <person name="Gallinger C."/>
            <person name="Pawlowski J."/>
            <person name="Sierra R."/>
            <person name="Euteneuer U."/>
            <person name="Pillet L."/>
            <person name="Moustafa A."/>
            <person name="Platzer M."/>
            <person name="Groth M."/>
            <person name="Szafranski K."/>
            <person name="Schliwa M."/>
        </authorList>
    </citation>
    <scope>NUCLEOTIDE SEQUENCE [LARGE SCALE GENOMIC DNA]</scope>
</reference>
<proteinExistence type="predicted"/>
<evidence type="ECO:0000313" key="3">
    <source>
        <dbReference type="Proteomes" id="UP000023152"/>
    </source>
</evidence>
<dbReference type="InterPro" id="IPR016137">
    <property type="entry name" value="RGS"/>
</dbReference>
<dbReference type="Gene3D" id="1.10.167.10">
    <property type="entry name" value="Regulator of G-protein Signalling 4, domain 2"/>
    <property type="match status" value="1"/>
</dbReference>
<comment type="caution">
    <text evidence="2">The sequence shown here is derived from an EMBL/GenBank/DDBJ whole genome shotgun (WGS) entry which is preliminary data.</text>
</comment>
<feature type="domain" description="RGS" evidence="1">
    <location>
        <begin position="29"/>
        <end position="184"/>
    </location>
</feature>
<keyword evidence="3" id="KW-1185">Reference proteome</keyword>
<dbReference type="SUPFAM" id="SSF48097">
    <property type="entry name" value="Regulator of G-protein signaling, RGS"/>
    <property type="match status" value="1"/>
</dbReference>
<gene>
    <name evidence="2" type="ORF">RFI_20869</name>
</gene>
<protein>
    <recommendedName>
        <fullName evidence="1">RGS domain-containing protein</fullName>
    </recommendedName>
</protein>
<evidence type="ECO:0000259" key="1">
    <source>
        <dbReference type="SMART" id="SM00315"/>
    </source>
</evidence>
<dbReference type="Proteomes" id="UP000023152">
    <property type="component" value="Unassembled WGS sequence"/>
</dbReference>
<sequence length="192" mass="22447">TNHKPTAGHNISGVRSLSEDIEPVGAETALRMVLQKSEYLTLFAQFLEKEYSLENLLAFIELHQFLDAMISEYQIFNELWNDHFRMFVLCKEIPVSFINQQGQKDEWGLKFKMLHEKYLNGHYSVYELNVSGTLRKQCMLIIQRPDYTLDDVIPLLVSVLQTVIHLLMDSLSRFRQTPEYLNAEHLIIERGL</sequence>
<organism evidence="2 3">
    <name type="scientific">Reticulomyxa filosa</name>
    <dbReference type="NCBI Taxonomy" id="46433"/>
    <lineage>
        <taxon>Eukaryota</taxon>
        <taxon>Sar</taxon>
        <taxon>Rhizaria</taxon>
        <taxon>Retaria</taxon>
        <taxon>Foraminifera</taxon>
        <taxon>Monothalamids</taxon>
        <taxon>Reticulomyxidae</taxon>
        <taxon>Reticulomyxa</taxon>
    </lineage>
</organism>
<dbReference type="AlphaFoldDB" id="X6MTN9"/>
<dbReference type="InterPro" id="IPR044926">
    <property type="entry name" value="RGS_subdomain_2"/>
</dbReference>
<name>X6MTN9_RETFI</name>